<feature type="compositionally biased region" description="Low complexity" evidence="5">
    <location>
        <begin position="190"/>
        <end position="212"/>
    </location>
</feature>
<dbReference type="InParanoid" id="A0A0D2WQT7"/>
<feature type="compositionally biased region" description="Low complexity" evidence="5">
    <location>
        <begin position="18"/>
        <end position="30"/>
    </location>
</feature>
<dbReference type="STRING" id="595528.A0A0D2WQT7"/>
<feature type="region of interest" description="Disordered" evidence="5">
    <location>
        <begin position="602"/>
        <end position="634"/>
    </location>
</feature>
<dbReference type="PANTHER" id="PTHR12972">
    <property type="entry name" value="DOWNSTREAM NEIGHBOR OF SON"/>
    <property type="match status" value="1"/>
</dbReference>
<dbReference type="OrthoDB" id="534063at2759"/>
<dbReference type="EMBL" id="KE346366">
    <property type="protein sequence ID" value="KJE94090.1"/>
    <property type="molecule type" value="Genomic_DNA"/>
</dbReference>
<evidence type="ECO:0000256" key="2">
    <source>
        <dbReference type="ARBA" id="ARBA00022473"/>
    </source>
</evidence>
<feature type="compositionally biased region" description="Low complexity" evidence="5">
    <location>
        <begin position="284"/>
        <end position="305"/>
    </location>
</feature>
<feature type="compositionally biased region" description="Low complexity" evidence="5">
    <location>
        <begin position="384"/>
        <end position="395"/>
    </location>
</feature>
<organism evidence="6 7">
    <name type="scientific">Capsaspora owczarzaki (strain ATCC 30864)</name>
    <dbReference type="NCBI Taxonomy" id="595528"/>
    <lineage>
        <taxon>Eukaryota</taxon>
        <taxon>Filasterea</taxon>
        <taxon>Capsaspora</taxon>
    </lineage>
</organism>
<evidence type="ECO:0000256" key="5">
    <source>
        <dbReference type="SAM" id="MobiDB-lite"/>
    </source>
</evidence>
<feature type="compositionally biased region" description="Basic and acidic residues" evidence="5">
    <location>
        <begin position="602"/>
        <end position="611"/>
    </location>
</feature>
<dbReference type="PANTHER" id="PTHR12972:SF0">
    <property type="entry name" value="PROTEIN DOWNSTREAM NEIGHBOR OF SON"/>
    <property type="match status" value="1"/>
</dbReference>
<evidence type="ECO:0000256" key="1">
    <source>
        <dbReference type="ARBA" id="ARBA00004123"/>
    </source>
</evidence>
<feature type="region of interest" description="Disordered" evidence="5">
    <location>
        <begin position="375"/>
        <end position="395"/>
    </location>
</feature>
<dbReference type="AlphaFoldDB" id="A0A0D2WQT7"/>
<feature type="region of interest" description="Disordered" evidence="5">
    <location>
        <begin position="469"/>
        <end position="488"/>
    </location>
</feature>
<keyword evidence="7" id="KW-1185">Reference proteome</keyword>
<comment type="similarity">
    <text evidence="4">Belongs to the DONSON family.</text>
</comment>
<sequence>MLNPAQLKRQQVERRRQQQLLLQQQQQQGQLDHEHHQDQPSSSEPDRPFFPPSLNDQPQPGPSRKRPFARVIAAEAALHADSSVKPPHPQASPLQSEDDAAPGPSPSKRARQSRKNPFAAAAPAALDHQREPLFEGAAVQAAAAEGALQAEQHPKQSHPGDDQDFLTLDGEAAQAEHAAAREVGDFGAKSSSSGHAGLSRSRSMPSSSAANSRLLASLSSTMASPASKQHHSAADGSAFVLAQALAVAAPQTASDTTGRSQLSTMRSSVLRQSIGATNRRPQLSSATSTTSSNLRTTTSSSNLASGKPGLPFDLTIKSIVRFTSMYPFTWCSTLKSAEQAAGTASFVQQSVTPILRSFGDGASLPPMLRSASAIQSPALGGSGTPSRPATPSTAAAAAGLNPGELPLGVLAPLPSSVQKALFQRALHYWQHPAMPRTSSYQQNVNHLTGVALNLARSEASAGLLVANAATPKGGSTSTPSSGPRGQPASTLFELQQLSSAQVQHLGADVQADLAVAKRELQLWNEAFSSIYALFRNNLASYFYVVTADQTVLFTSAQVGGVTEATVRMSRSSRALRRALSDAEVAFQMPLLADSDVADLEEAEAKRQEWRSRRPGAAGSASAPTSANPLEADPTTINDALATGMQETEKEATASVNPLTEARMDAYRETLAMEREGSVRTSIVTLESSIENTPKSMLLFQGPNASAVVFDFILNSRLINKMASGGPPPLLYAPVAFTHASLQRTEIRQNSAIKRAAAASSSVGLGDNEPNGGAGPAGLERWFNLVLEGPIFPHTVYRLMQVFKATHVGNFEASLHANPLTIPLNASGRDQPSAIATQGRLRRQSTSSLSRSSLHSPAPTSGRWDEDFLADTGSRGALGVDELSVGAWDEETGFFGDTLASAVVHARWDAVQSDEEQHTRSSSGLEAMEAVNSIVCEDGVFRFTTAAL</sequence>
<dbReference type="GO" id="GO:0033260">
    <property type="term" value="P:nuclear DNA replication"/>
    <property type="evidence" value="ECO:0007669"/>
    <property type="project" value="TreeGrafter"/>
</dbReference>
<dbReference type="eggNOG" id="KOG4734">
    <property type="taxonomic scope" value="Eukaryota"/>
</dbReference>
<feature type="compositionally biased region" description="Polar residues" evidence="5">
    <location>
        <begin position="254"/>
        <end position="283"/>
    </location>
</feature>
<feature type="compositionally biased region" description="Low complexity" evidence="5">
    <location>
        <begin position="470"/>
        <end position="483"/>
    </location>
</feature>
<dbReference type="InterPro" id="IPR024861">
    <property type="entry name" value="Donson"/>
</dbReference>
<proteinExistence type="inferred from homology"/>
<dbReference type="RefSeq" id="XP_004347533.1">
    <property type="nucleotide sequence ID" value="XM_004347483.2"/>
</dbReference>
<feature type="region of interest" description="Disordered" evidence="5">
    <location>
        <begin position="250"/>
        <end position="305"/>
    </location>
</feature>
<feature type="region of interest" description="Disordered" evidence="5">
    <location>
        <begin position="1"/>
        <end position="123"/>
    </location>
</feature>
<keyword evidence="2" id="KW-0217">Developmental protein</keyword>
<reference evidence="7" key="1">
    <citation type="submission" date="2011-02" db="EMBL/GenBank/DDBJ databases">
        <title>The Genome Sequence of Capsaspora owczarzaki ATCC 30864.</title>
        <authorList>
            <person name="Russ C."/>
            <person name="Cuomo C."/>
            <person name="Burger G."/>
            <person name="Gray M.W."/>
            <person name="Holland P.W.H."/>
            <person name="King N."/>
            <person name="Lang F.B.F."/>
            <person name="Roger A.J."/>
            <person name="Ruiz-Trillo I."/>
            <person name="Young S.K."/>
            <person name="Zeng Q."/>
            <person name="Gargeya S."/>
            <person name="Alvarado L."/>
            <person name="Berlin A."/>
            <person name="Chapman S.B."/>
            <person name="Chen Z."/>
            <person name="Freedman E."/>
            <person name="Gellesch M."/>
            <person name="Goldberg J."/>
            <person name="Griggs A."/>
            <person name="Gujja S."/>
            <person name="Heilman E."/>
            <person name="Heiman D."/>
            <person name="Howarth C."/>
            <person name="Mehta T."/>
            <person name="Neiman D."/>
            <person name="Pearson M."/>
            <person name="Roberts A."/>
            <person name="Saif S."/>
            <person name="Shea T."/>
            <person name="Shenoy N."/>
            <person name="Sisk P."/>
            <person name="Stolte C."/>
            <person name="Sykes S."/>
            <person name="White J."/>
            <person name="Yandava C."/>
            <person name="Haas B."/>
            <person name="Nusbaum C."/>
            <person name="Birren B."/>
        </authorList>
    </citation>
    <scope>NUCLEOTIDE SEQUENCE</scope>
    <source>
        <strain evidence="7">ATCC 30864</strain>
    </source>
</reference>
<feature type="compositionally biased region" description="Basic and acidic residues" evidence="5">
    <location>
        <begin position="152"/>
        <end position="161"/>
    </location>
</feature>
<evidence type="ECO:0000313" key="6">
    <source>
        <dbReference type="EMBL" id="KJE94090.1"/>
    </source>
</evidence>
<accession>A0A0D2WQT7</accession>
<feature type="compositionally biased region" description="Low complexity" evidence="5">
    <location>
        <begin position="614"/>
        <end position="626"/>
    </location>
</feature>
<name>A0A0D2WQT7_CAPO3</name>
<comment type="subcellular location">
    <subcellularLocation>
        <location evidence="1">Nucleus</location>
    </subcellularLocation>
</comment>
<dbReference type="Proteomes" id="UP000008743">
    <property type="component" value="Unassembled WGS sequence"/>
</dbReference>
<evidence type="ECO:0000313" key="7">
    <source>
        <dbReference type="Proteomes" id="UP000008743"/>
    </source>
</evidence>
<feature type="region of interest" description="Disordered" evidence="5">
    <location>
        <begin position="144"/>
        <end position="212"/>
    </location>
</feature>
<protein>
    <submittedName>
        <fullName evidence="6">Uncharacterized protein</fullName>
    </submittedName>
</protein>
<feature type="region of interest" description="Disordered" evidence="5">
    <location>
        <begin position="835"/>
        <end position="864"/>
    </location>
</feature>
<feature type="compositionally biased region" description="Low complexity" evidence="5">
    <location>
        <begin position="843"/>
        <end position="855"/>
    </location>
</feature>
<gene>
    <name evidence="6" type="ORF">CAOG_004782</name>
</gene>
<evidence type="ECO:0000256" key="3">
    <source>
        <dbReference type="ARBA" id="ARBA00023242"/>
    </source>
</evidence>
<evidence type="ECO:0000256" key="4">
    <source>
        <dbReference type="ARBA" id="ARBA00025806"/>
    </source>
</evidence>
<keyword evidence="3" id="KW-0539">Nucleus</keyword>
<dbReference type="GO" id="GO:0005634">
    <property type="term" value="C:nucleus"/>
    <property type="evidence" value="ECO:0007669"/>
    <property type="project" value="UniProtKB-SubCell"/>
</dbReference>
<dbReference type="PhylomeDB" id="A0A0D2WQT7"/>